<evidence type="ECO:0000313" key="7">
    <source>
        <dbReference type="Proteomes" id="UP000032427"/>
    </source>
</evidence>
<accession>A0A090IKF3</accession>
<evidence type="ECO:0000256" key="4">
    <source>
        <dbReference type="ARBA" id="ARBA00023163"/>
    </source>
</evidence>
<name>A0A090IKF3_9GAMM</name>
<dbReference type="InterPro" id="IPR050204">
    <property type="entry name" value="AraC_XylS_family_regulators"/>
</dbReference>
<dbReference type="InterPro" id="IPR009057">
    <property type="entry name" value="Homeodomain-like_sf"/>
</dbReference>
<dbReference type="GO" id="GO:0003700">
    <property type="term" value="F:DNA-binding transcription factor activity"/>
    <property type="evidence" value="ECO:0007669"/>
    <property type="project" value="InterPro"/>
</dbReference>
<dbReference type="SMART" id="SM00342">
    <property type="entry name" value="HTH_ARAC"/>
    <property type="match status" value="1"/>
</dbReference>
<dbReference type="SUPFAM" id="SSF46689">
    <property type="entry name" value="Homeodomain-like"/>
    <property type="match status" value="2"/>
</dbReference>
<dbReference type="SUPFAM" id="SSF51215">
    <property type="entry name" value="Regulatory protein AraC"/>
    <property type="match status" value="1"/>
</dbReference>
<keyword evidence="7" id="KW-1185">Reference proteome</keyword>
<dbReference type="PRINTS" id="PR00032">
    <property type="entry name" value="HTHARAC"/>
</dbReference>
<dbReference type="HOGENOM" id="CLU_000445_88_16_6"/>
<evidence type="ECO:0000313" key="6">
    <source>
        <dbReference type="EMBL" id="CED71156.1"/>
    </source>
</evidence>
<dbReference type="GO" id="GO:0043565">
    <property type="term" value="F:sequence-specific DNA binding"/>
    <property type="evidence" value="ECO:0007669"/>
    <property type="project" value="InterPro"/>
</dbReference>
<dbReference type="InterPro" id="IPR037923">
    <property type="entry name" value="HTH-like"/>
</dbReference>
<dbReference type="PROSITE" id="PS00041">
    <property type="entry name" value="HTH_ARAC_FAMILY_1"/>
    <property type="match status" value="1"/>
</dbReference>
<reference evidence="7" key="1">
    <citation type="submission" date="2014-09" db="EMBL/GenBank/DDBJ databases">
        <authorList>
            <person name="Hjerde E."/>
        </authorList>
    </citation>
    <scope>NUCLEOTIDE SEQUENCE [LARGE SCALE GENOMIC DNA]</scope>
    <source>
        <strain evidence="7">06/09/139</strain>
    </source>
</reference>
<evidence type="ECO:0000256" key="1">
    <source>
        <dbReference type="ARBA" id="ARBA00023015"/>
    </source>
</evidence>
<dbReference type="GeneID" id="28540632"/>
<dbReference type="Gene3D" id="1.10.10.60">
    <property type="entry name" value="Homeodomain-like"/>
    <property type="match status" value="2"/>
</dbReference>
<dbReference type="EMBL" id="LN554846">
    <property type="protein sequence ID" value="CED71156.1"/>
    <property type="molecule type" value="Genomic_DNA"/>
</dbReference>
<dbReference type="Pfam" id="PF12833">
    <property type="entry name" value="HTH_18"/>
    <property type="match status" value="1"/>
</dbReference>
<keyword evidence="1" id="KW-0805">Transcription regulation</keyword>
<evidence type="ECO:0000256" key="2">
    <source>
        <dbReference type="ARBA" id="ARBA00023125"/>
    </source>
</evidence>
<keyword evidence="4" id="KW-0804">Transcription</keyword>
<keyword evidence="3" id="KW-0010">Activator</keyword>
<dbReference type="PANTHER" id="PTHR46796:SF2">
    <property type="entry name" value="TRANSCRIPTIONAL REGULATORY PROTEIN"/>
    <property type="match status" value="1"/>
</dbReference>
<keyword evidence="2" id="KW-0238">DNA-binding</keyword>
<sequence>MDVILANSKTHFLRPSILPFELRYSNDSNACYKKHSHPEFSIGVVDNGVSEYMNQNSKQEISTGSTVIINPEAVHSCNPKRGTNWSYKMLFVEPDWLIQLQTSISGIKHNEFQPFQKNHSRCPALYQSFQSLAQILIENESSLLVEESAIAFFSTLIFNELKTSPPRHIIPTQATHLAYQYISDNVDKNMSISEIARESGLSHFYLIHSFKKQYGITPHAYQLMMKINKAKTLLKKGNDIASIATDLGFTDQSHFHRHFKSIVAATPKQYKIDKHLMIND</sequence>
<dbReference type="InterPro" id="IPR018062">
    <property type="entry name" value="HTH_AraC-typ_CS"/>
</dbReference>
<dbReference type="InterPro" id="IPR018060">
    <property type="entry name" value="HTH_AraC"/>
</dbReference>
<dbReference type="Proteomes" id="UP000032427">
    <property type="component" value="Chromosome 1"/>
</dbReference>
<evidence type="ECO:0000256" key="3">
    <source>
        <dbReference type="ARBA" id="ARBA00023159"/>
    </source>
</evidence>
<dbReference type="Pfam" id="PF02311">
    <property type="entry name" value="AraC_binding"/>
    <property type="match status" value="1"/>
</dbReference>
<dbReference type="KEGG" id="awd:AWOD_I_1067"/>
<dbReference type="PATRIC" id="fig|80852.17.peg.1090"/>
<dbReference type="InterPro" id="IPR003313">
    <property type="entry name" value="AraC-bd"/>
</dbReference>
<dbReference type="PANTHER" id="PTHR46796">
    <property type="entry name" value="HTH-TYPE TRANSCRIPTIONAL ACTIVATOR RHAS-RELATED"/>
    <property type="match status" value="1"/>
</dbReference>
<evidence type="ECO:0000259" key="5">
    <source>
        <dbReference type="PROSITE" id="PS01124"/>
    </source>
</evidence>
<proteinExistence type="predicted"/>
<feature type="domain" description="HTH araC/xylS-type" evidence="5">
    <location>
        <begin position="176"/>
        <end position="273"/>
    </location>
</feature>
<dbReference type="PROSITE" id="PS01124">
    <property type="entry name" value="HTH_ARAC_FAMILY_2"/>
    <property type="match status" value="1"/>
</dbReference>
<protein>
    <submittedName>
        <fullName evidence="6">Transcriptional regulator, AraC-family</fullName>
    </submittedName>
</protein>
<organism evidence="6 7">
    <name type="scientific">Aliivibrio wodanis</name>
    <dbReference type="NCBI Taxonomy" id="80852"/>
    <lineage>
        <taxon>Bacteria</taxon>
        <taxon>Pseudomonadati</taxon>
        <taxon>Pseudomonadota</taxon>
        <taxon>Gammaproteobacteria</taxon>
        <taxon>Vibrionales</taxon>
        <taxon>Vibrionaceae</taxon>
        <taxon>Aliivibrio</taxon>
    </lineage>
</organism>
<gene>
    <name evidence="6" type="ORF">AWOD_I_1067</name>
</gene>
<dbReference type="AlphaFoldDB" id="A0A090IKF3"/>
<dbReference type="STRING" id="80852.AWOD_I_1067"/>
<dbReference type="InterPro" id="IPR020449">
    <property type="entry name" value="Tscrpt_reg_AraC-type_HTH"/>
</dbReference>
<dbReference type="OrthoDB" id="9809338at2"/>